<protein>
    <submittedName>
        <fullName evidence="9">Galactokinase</fullName>
        <ecNumber evidence="9">2.7.1.6</ecNumber>
    </submittedName>
</protein>
<dbReference type="GO" id="GO:0046872">
    <property type="term" value="F:metal ion binding"/>
    <property type="evidence" value="ECO:0007669"/>
    <property type="project" value="UniProtKB-KW"/>
</dbReference>
<dbReference type="EC" id="2.7.1.6" evidence="9"/>
<keyword evidence="3" id="KW-0547">Nucleotide-binding</keyword>
<keyword evidence="7" id="KW-0119">Carbohydrate metabolism</keyword>
<evidence type="ECO:0000256" key="6">
    <source>
        <dbReference type="ARBA" id="ARBA00022842"/>
    </source>
</evidence>
<evidence type="ECO:0000256" key="7">
    <source>
        <dbReference type="ARBA" id="ARBA00023277"/>
    </source>
</evidence>
<dbReference type="Gene3D" id="3.30.70.890">
    <property type="entry name" value="GHMP kinase, C-terminal domain"/>
    <property type="match status" value="1"/>
</dbReference>
<accession>A0A645F460</accession>
<dbReference type="InterPro" id="IPR036554">
    <property type="entry name" value="GHMP_kinase_C_sf"/>
</dbReference>
<keyword evidence="4 9" id="KW-0418">Kinase</keyword>
<dbReference type="GO" id="GO:0005829">
    <property type="term" value="C:cytosol"/>
    <property type="evidence" value="ECO:0007669"/>
    <property type="project" value="TreeGrafter"/>
</dbReference>
<keyword evidence="6" id="KW-0460">Magnesium</keyword>
<dbReference type="FunFam" id="3.30.70.890:FF:000001">
    <property type="entry name" value="Galactokinase"/>
    <property type="match status" value="1"/>
</dbReference>
<dbReference type="GO" id="GO:0006012">
    <property type="term" value="P:galactose metabolic process"/>
    <property type="evidence" value="ECO:0007669"/>
    <property type="project" value="TreeGrafter"/>
</dbReference>
<feature type="domain" description="GHMP kinase C-terminal" evidence="8">
    <location>
        <begin position="108"/>
        <end position="188"/>
    </location>
</feature>
<dbReference type="GO" id="GO:0004335">
    <property type="term" value="F:galactokinase activity"/>
    <property type="evidence" value="ECO:0007669"/>
    <property type="project" value="UniProtKB-EC"/>
</dbReference>
<evidence type="ECO:0000313" key="9">
    <source>
        <dbReference type="EMBL" id="MPN08426.1"/>
    </source>
</evidence>
<keyword evidence="2" id="KW-0479">Metal-binding</keyword>
<name>A0A645F460_9ZZZZ</name>
<dbReference type="AlphaFoldDB" id="A0A645F460"/>
<evidence type="ECO:0000256" key="5">
    <source>
        <dbReference type="ARBA" id="ARBA00022840"/>
    </source>
</evidence>
<reference evidence="9" key="1">
    <citation type="submission" date="2019-08" db="EMBL/GenBank/DDBJ databases">
        <authorList>
            <person name="Kucharzyk K."/>
            <person name="Murdoch R.W."/>
            <person name="Higgins S."/>
            <person name="Loffler F."/>
        </authorList>
    </citation>
    <scope>NUCLEOTIDE SEQUENCE</scope>
</reference>
<evidence type="ECO:0000256" key="1">
    <source>
        <dbReference type="ARBA" id="ARBA00022679"/>
    </source>
</evidence>
<dbReference type="PANTHER" id="PTHR10457:SF6">
    <property type="entry name" value="GALACTURONOKINASE"/>
    <property type="match status" value="1"/>
</dbReference>
<dbReference type="SUPFAM" id="SSF55060">
    <property type="entry name" value="GHMP Kinase, C-terminal domain"/>
    <property type="match status" value="1"/>
</dbReference>
<dbReference type="EMBL" id="VSSQ01054470">
    <property type="protein sequence ID" value="MPN08426.1"/>
    <property type="molecule type" value="Genomic_DNA"/>
</dbReference>
<comment type="caution">
    <text evidence="9">The sequence shown here is derived from an EMBL/GenBank/DDBJ whole genome shotgun (WGS) entry which is preliminary data.</text>
</comment>
<evidence type="ECO:0000256" key="2">
    <source>
        <dbReference type="ARBA" id="ARBA00022723"/>
    </source>
</evidence>
<gene>
    <name evidence="9" type="primary">galK_23</name>
    <name evidence="9" type="ORF">SDC9_155708</name>
</gene>
<evidence type="ECO:0000256" key="3">
    <source>
        <dbReference type="ARBA" id="ARBA00022741"/>
    </source>
</evidence>
<dbReference type="PANTHER" id="PTHR10457">
    <property type="entry name" value="MEVALONATE KINASE/GALACTOKINASE"/>
    <property type="match status" value="1"/>
</dbReference>
<sequence>MKMDCQSNEWELVPKNPAMPDFDVVIVNSGFTKALIGTDYNNRVDECKIAASLLEEVARGRTTPYKDIKLREISRREWLDHKDALPGRFGRRAKHFFTENQRVAEGVEAWKRGDIEVFGTLMKESGESSVNDYQCGSPELITIFNALKVAPGVYGARFSGAGYRGCCIGISDPAYRKEIEARIAERYPVEHPEYADKYKVYFCKTADGASYLCRVAGK</sequence>
<keyword evidence="1 9" id="KW-0808">Transferase</keyword>
<proteinExistence type="predicted"/>
<dbReference type="InterPro" id="IPR013750">
    <property type="entry name" value="GHMP_kinase_C_dom"/>
</dbReference>
<organism evidence="9">
    <name type="scientific">bioreactor metagenome</name>
    <dbReference type="NCBI Taxonomy" id="1076179"/>
    <lineage>
        <taxon>unclassified sequences</taxon>
        <taxon>metagenomes</taxon>
        <taxon>ecological metagenomes</taxon>
    </lineage>
</organism>
<evidence type="ECO:0000256" key="4">
    <source>
        <dbReference type="ARBA" id="ARBA00022777"/>
    </source>
</evidence>
<keyword evidence="5" id="KW-0067">ATP-binding</keyword>
<evidence type="ECO:0000259" key="8">
    <source>
        <dbReference type="Pfam" id="PF08544"/>
    </source>
</evidence>
<dbReference type="Pfam" id="PF08544">
    <property type="entry name" value="GHMP_kinases_C"/>
    <property type="match status" value="1"/>
</dbReference>
<dbReference type="GO" id="GO:0005524">
    <property type="term" value="F:ATP binding"/>
    <property type="evidence" value="ECO:0007669"/>
    <property type="project" value="UniProtKB-KW"/>
</dbReference>